<dbReference type="EMBL" id="SRMI01000001">
    <property type="protein sequence ID" value="TVY79142.1"/>
    <property type="molecule type" value="Genomic_DNA"/>
</dbReference>
<gene>
    <name evidence="3" type="primary">moxY-12</name>
    <name evidence="3" type="ORF">Focb16_v008190</name>
</gene>
<protein>
    <submittedName>
        <fullName evidence="3">FAD-binding monooxygenase moxY</fullName>
    </submittedName>
</protein>
<dbReference type="GO" id="GO:0004497">
    <property type="term" value="F:monooxygenase activity"/>
    <property type="evidence" value="ECO:0007669"/>
    <property type="project" value="UniProtKB-KW"/>
</dbReference>
<comment type="caution">
    <text evidence="3">The sequence shown here is derived from an EMBL/GenBank/DDBJ whole genome shotgun (WGS) entry which is preliminary data.</text>
</comment>
<dbReference type="Proteomes" id="UP000320707">
    <property type="component" value="Unassembled WGS sequence"/>
</dbReference>
<evidence type="ECO:0000313" key="4">
    <source>
        <dbReference type="Proteomes" id="UP000320707"/>
    </source>
</evidence>
<dbReference type="SUPFAM" id="SSF51905">
    <property type="entry name" value="FAD/NAD(P)-binding domain"/>
    <property type="match status" value="2"/>
</dbReference>
<dbReference type="PANTHER" id="PTHR42877">
    <property type="entry name" value="L-ORNITHINE N(5)-MONOOXYGENASE-RELATED"/>
    <property type="match status" value="1"/>
</dbReference>
<name>A0A559LUU1_FUSOC</name>
<keyword evidence="3" id="KW-0560">Oxidoreductase</keyword>
<evidence type="ECO:0000256" key="2">
    <source>
        <dbReference type="SAM" id="MobiDB-lite"/>
    </source>
</evidence>
<organism evidence="3 4">
    <name type="scientific">Fusarium oxysporum f. sp. cubense</name>
    <dbReference type="NCBI Taxonomy" id="61366"/>
    <lineage>
        <taxon>Eukaryota</taxon>
        <taxon>Fungi</taxon>
        <taxon>Dikarya</taxon>
        <taxon>Ascomycota</taxon>
        <taxon>Pezizomycotina</taxon>
        <taxon>Sordariomycetes</taxon>
        <taxon>Hypocreomycetidae</taxon>
        <taxon>Hypocreales</taxon>
        <taxon>Nectriaceae</taxon>
        <taxon>Fusarium</taxon>
        <taxon>Fusarium oxysporum species complex</taxon>
    </lineage>
</organism>
<feature type="compositionally biased region" description="Polar residues" evidence="2">
    <location>
        <begin position="1"/>
        <end position="11"/>
    </location>
</feature>
<evidence type="ECO:0000313" key="3">
    <source>
        <dbReference type="EMBL" id="TVY79142.1"/>
    </source>
</evidence>
<evidence type="ECO:0000256" key="1">
    <source>
        <dbReference type="ARBA" id="ARBA00010139"/>
    </source>
</evidence>
<accession>A0A559LUU1</accession>
<keyword evidence="3" id="KW-0503">Monooxygenase</keyword>
<reference evidence="3 4" key="1">
    <citation type="journal article" date="2019" name="Microbiol. Resour. Announc.">
        <title>High-quality draft genome sequence of Fusarium oxysporum f. sp. cubense strain 160527, a causal agent of Panama disease.</title>
        <authorList>
            <person name="Asai S."/>
            <person name="Ayukawa Y."/>
            <person name="Gan P."/>
            <person name="Masuda S."/>
            <person name="Komatsu K."/>
            <person name="Shirasu K."/>
            <person name="Arie T."/>
        </authorList>
    </citation>
    <scope>NUCLEOTIDE SEQUENCE [LARGE SCALE GENOMIC DNA]</scope>
    <source>
        <strain evidence="3 4">160527</strain>
    </source>
</reference>
<sequence>MDALETATTQDAHALKDGPVTPNDSHGSTMYQNSRVVENFRPLKVIIIGAGFSGIYCGIRIPERLRNVNLTIYEKNAGVGGTWFENRYPGCACDIPCEYSTEDQNHIYSQGQTAHSYQYTFAPNPHWSRLYAPAAEIRAYLESIVQRYSVDRFVKTSHKVIGAKWHEDSSKWCEGLIIIFQDTSVNKLSRHVTTVNLLTKETLEEKADVIISARGTLNEMSWPDIPGLHNMKIPVMHSAAWDDSIDLQNKRIGVIGGGSSAIQIIPNLHQVSGAHLNCFIRSKAWVSKPFGDSMMDSLGMQGIDFSPEQKHRFATDPEYYLKIRTLIERESNSIHALTLAGSAMQKLARDNMTAFMREKLANKPHILESLLPNFSVGCRRLTPGPSYLEALGKDNVDFISTPIRCAEDTALVLQSGEAKELDILVCATGFQTTAPPPFLVTGTNGQTMQQKFEPYPETYLSLATDGFPNFFMMLGPNAAIGTGPLTTMIERTGDYIIKCIRKLQKEGISSMEPKHARVKDFSQIIDDYFKDTVYLDGCTSWYKKKGSKGDRIVGIWPGSALHAMETLRSPRWEDFNYVYRQDKDGVESNRLAWLGDGWSAAQVDPEAGDLVHFLQPGLVDIPADPFPEDTSVFKKLPFSH</sequence>
<dbReference type="Gene3D" id="3.50.50.60">
    <property type="entry name" value="FAD/NAD(P)-binding domain"/>
    <property type="match status" value="2"/>
</dbReference>
<proteinExistence type="inferred from homology"/>
<dbReference type="AlphaFoldDB" id="A0A559LUU1"/>
<dbReference type="Pfam" id="PF13450">
    <property type="entry name" value="NAD_binding_8"/>
    <property type="match status" value="1"/>
</dbReference>
<dbReference type="PANTHER" id="PTHR42877:SF7">
    <property type="entry name" value="FLAVIN-BINDING MONOOXYGENASE-RELATED"/>
    <property type="match status" value="1"/>
</dbReference>
<dbReference type="InterPro" id="IPR051209">
    <property type="entry name" value="FAD-bind_Monooxygenase_sf"/>
</dbReference>
<comment type="similarity">
    <text evidence="1">Belongs to the FAD-binding monooxygenase family.</text>
</comment>
<dbReference type="InterPro" id="IPR036188">
    <property type="entry name" value="FAD/NAD-bd_sf"/>
</dbReference>
<feature type="region of interest" description="Disordered" evidence="2">
    <location>
        <begin position="1"/>
        <end position="29"/>
    </location>
</feature>